<proteinExistence type="predicted"/>
<feature type="coiled-coil region" evidence="1">
    <location>
        <begin position="76"/>
        <end position="114"/>
    </location>
</feature>
<dbReference type="AlphaFoldDB" id="A0A6C0IHN0"/>
<evidence type="ECO:0000313" key="2">
    <source>
        <dbReference type="EMBL" id="QHT91427.1"/>
    </source>
</evidence>
<reference evidence="2" key="1">
    <citation type="journal article" date="2020" name="Nature">
        <title>Giant virus diversity and host interactions through global metagenomics.</title>
        <authorList>
            <person name="Schulz F."/>
            <person name="Roux S."/>
            <person name="Paez-Espino D."/>
            <person name="Jungbluth S."/>
            <person name="Walsh D.A."/>
            <person name="Denef V.J."/>
            <person name="McMahon K.D."/>
            <person name="Konstantinidis K.T."/>
            <person name="Eloe-Fadrosh E.A."/>
            <person name="Kyrpides N.C."/>
            <person name="Woyke T."/>
        </authorList>
    </citation>
    <scope>NUCLEOTIDE SEQUENCE</scope>
    <source>
        <strain evidence="2">GVMAG-M-3300023184-77</strain>
    </source>
</reference>
<sequence length="157" mass="18601">MDFSIRDIIRETRASINARLDMLELLIQNSKPQIQIQSNPIDLSRIEFMLGSLSSKMEAIENKMNDNKHEELPSIILEETQQIQETQERKEIIIKEEEKEEEEIEQEIEQELTEFEYKGMLLYRDGENKVYQMDEDGELVDTPIGIWNEAKQKVQRI</sequence>
<name>A0A6C0IHN0_9ZZZZ</name>
<organism evidence="2">
    <name type="scientific">viral metagenome</name>
    <dbReference type="NCBI Taxonomy" id="1070528"/>
    <lineage>
        <taxon>unclassified sequences</taxon>
        <taxon>metagenomes</taxon>
        <taxon>organismal metagenomes</taxon>
    </lineage>
</organism>
<dbReference type="EMBL" id="MN740165">
    <property type="protein sequence ID" value="QHT91427.1"/>
    <property type="molecule type" value="Genomic_DNA"/>
</dbReference>
<accession>A0A6C0IHN0</accession>
<protein>
    <submittedName>
        <fullName evidence="2">Uncharacterized protein</fullName>
    </submittedName>
</protein>
<keyword evidence="1" id="KW-0175">Coiled coil</keyword>
<evidence type="ECO:0000256" key="1">
    <source>
        <dbReference type="SAM" id="Coils"/>
    </source>
</evidence>